<accession>A4E8N3</accession>
<dbReference type="Gene3D" id="2.60.40.3050">
    <property type="match status" value="2"/>
</dbReference>
<feature type="transmembrane region" description="Helical" evidence="2">
    <location>
        <begin position="1123"/>
        <end position="1146"/>
    </location>
</feature>
<evidence type="ECO:0000259" key="3">
    <source>
        <dbReference type="Pfam" id="PF12892"/>
    </source>
</evidence>
<name>A4E8N3_COLAA</name>
<dbReference type="SUPFAM" id="SSF51126">
    <property type="entry name" value="Pectin lyase-like"/>
    <property type="match status" value="1"/>
</dbReference>
<dbReference type="AlphaFoldDB" id="A4E8N3"/>
<evidence type="ECO:0000256" key="1">
    <source>
        <dbReference type="SAM" id="MobiDB-lite"/>
    </source>
</evidence>
<dbReference type="RefSeq" id="WP_006234718.1">
    <property type="nucleotide sequence ID" value="NZ_AAVN02000002.1"/>
</dbReference>
<keyword evidence="2" id="KW-0812">Transmembrane</keyword>
<reference evidence="5 7" key="3">
    <citation type="submission" date="2020-01" db="EMBL/GenBank/DDBJ databases">
        <title>Complete genome sequence of Collinsella aerofaciens JCM 10188(T).</title>
        <authorList>
            <person name="Tourlousse D.M."/>
            <person name="Sakamoto M."/>
            <person name="Miura T."/>
            <person name="Narita K."/>
            <person name="Ohashi A."/>
            <person name="Uchino Y."/>
            <person name="Yamazoe A."/>
            <person name="Kameyama K."/>
            <person name="Terauchi J."/>
            <person name="Ohkuma M."/>
            <person name="Kawasaki H."/>
            <person name="Sekiguchi Y."/>
        </authorList>
    </citation>
    <scope>NUCLEOTIDE SEQUENCE [LARGE SCALE GENOMIC DNA]</scope>
    <source>
        <strain evidence="5 7">JCM 10188</strain>
    </source>
</reference>
<dbReference type="SMART" id="SM00710">
    <property type="entry name" value="PbH1"/>
    <property type="match status" value="7"/>
</dbReference>
<dbReference type="Pfam" id="PF12892">
    <property type="entry name" value="FctA"/>
    <property type="match status" value="1"/>
</dbReference>
<dbReference type="InterPro" id="IPR022464">
    <property type="entry name" value="Strep_pil_isopept_link"/>
</dbReference>
<feature type="domain" description="Streptococcal pilin isopeptide linkage" evidence="3">
    <location>
        <begin position="966"/>
        <end position="1118"/>
    </location>
</feature>
<dbReference type="GeneID" id="92850697"/>
<sequence>MKANSDKSKQSKKATRRVLAGVLCGASVLSLVLSLVMPPISQAIANGAQTVPTEGTVMGGGSSSESTDVGSTNNGDTENQNSDDAENGASEDAVAADLPSDDTEAEGDAQSADDSANGEGAIALAAENESTYEISRGDELSAKLPDKKFRDGNGSATFKLVNDIEYSGEIRLEQTDDNPINITLDLNGHKIKCLNTDKPLFDIANGATLTIKDSAQANETLIEGQQLTDQGQYLNPDNYGKKAELNYVDGIPSNLTYYVTKSTPSGTGTTETLVKHDVDIKGAIVACSGNANLRLINLYNNNGKGSFNLVSGVITQKKGGRVSSLVYAENGSTVNMSGGYVCGASSSGAGAGIMVSNEKGSASTLNVTGGVIAGNSAPSGGGVYAKGSTVTITNGVISGNSTLDSAGFGGGIMAEYGGSVTVSGGYITNNKYANFCGHDGYGDHGGAGLAARNGTHVTISGGQITGNYSEEAGGGVYVTDVDRNEQSRTGMAWLKITGGIIASNVSYRSEGAGIRVGQMVDAMINGSSNDSPVYITNNSCMSRFDWGGGGIFVQGNSDLGKEKTAGRLFIYNSYISANTAGGYGGGVAVCPTGKTLVTNTEGTAIFGNSSAKDQQDAKADYNSETNSGNEGTPHLSAGGYEGLEHKKNQDADAYNAKEFRENGHADFFLAAEDHKTPIAAVIGKMLGGGDAKYKGSKELTQAITIPANGGVQVYKSIGLSSGVTAQDEAAINAQKVATTFITGNYSWDHGGGIMSNGDLYMGVPEDTYVYPSLKLKATKVLRNSQTNVNEGLEENQFTFRVYRKDSTDPLASATFNRNVCTEVGTAKNDASGNITFDLGEQFATGGTGNEITYYLVEDVGDDPDITCDSSVYEIVVRTQDKPTKLMTVPSKNNPNEEKELLIHNYTITDVNGTKYELDKSGKWINKKTWSVAKNVDGYYQIICEDGSATFTNVCTAYDSTGVWIPKATKVVKGGEMKEFTLEFADNENFDSPKTVMTDPDGEIITTADGGKSQTLSFDKIEYKLDQLNKLPADSTGRGASKTFTYYVREQQPNTPFAHYKYDNSVYQITVNAVDNTDHKINVTATYKQIRDRDGNEVTTDTDHKLTDDSTPTFTNTYSTSLPLSGMSGVTLTYLAGAAVLCAAAAWMHIRRKANAKGGERRE</sequence>
<feature type="region of interest" description="Disordered" evidence="1">
    <location>
        <begin position="51"/>
        <end position="116"/>
    </location>
</feature>
<dbReference type="InterPro" id="IPR038174">
    <property type="entry name" value="Strep_pil_link_sf"/>
</dbReference>
<protein>
    <submittedName>
        <fullName evidence="4">LPXTG-motif cell wall anchor domain protein</fullName>
    </submittedName>
</protein>
<reference evidence="4 6" key="2">
    <citation type="submission" date="2007-04" db="EMBL/GenBank/DDBJ databases">
        <authorList>
            <person name="Fulton L."/>
            <person name="Clifton S."/>
            <person name="Fulton B."/>
            <person name="Xu J."/>
            <person name="Minx P."/>
            <person name="Mardis E.R."/>
            <person name="Wilson R.K."/>
        </authorList>
    </citation>
    <scope>NUCLEOTIDE SEQUENCE [LARGE SCALE GENOMIC DNA]</scope>
    <source>
        <strain evidence="4">ATCC 25986</strain>
        <strain evidence="6">ATCC 25986 / DSM 3979 / JCM 10188 / KCTC 3647 / NCTC 11838 / VPI 1003</strain>
    </source>
</reference>
<keyword evidence="2" id="KW-0472">Membrane</keyword>
<feature type="region of interest" description="Disordered" evidence="1">
    <location>
        <begin position="606"/>
        <end position="642"/>
    </location>
</feature>
<dbReference type="EMBL" id="CP048433">
    <property type="protein sequence ID" value="QIA34468.1"/>
    <property type="molecule type" value="Genomic_DNA"/>
</dbReference>
<gene>
    <name evidence="4" type="ORF">COLAER_00774</name>
    <name evidence="5" type="ORF">GXM19_09715</name>
</gene>
<evidence type="ECO:0000256" key="2">
    <source>
        <dbReference type="SAM" id="Phobius"/>
    </source>
</evidence>
<dbReference type="Proteomes" id="UP000002979">
    <property type="component" value="Unassembled WGS sequence"/>
</dbReference>
<organism evidence="4 6">
    <name type="scientific">Collinsella aerofaciens (strain ATCC 25986 / DSM 3979 / JCM 10188 / KCTC 3647 / NCTC 11838 / VPI 1003)</name>
    <dbReference type="NCBI Taxonomy" id="411903"/>
    <lineage>
        <taxon>Bacteria</taxon>
        <taxon>Bacillati</taxon>
        <taxon>Actinomycetota</taxon>
        <taxon>Coriobacteriia</taxon>
        <taxon>Coriobacteriales</taxon>
        <taxon>Coriobacteriaceae</taxon>
        <taxon>Collinsella</taxon>
    </lineage>
</organism>
<evidence type="ECO:0000313" key="4">
    <source>
        <dbReference type="EMBL" id="EBA40249.1"/>
    </source>
</evidence>
<reference evidence="4 6" key="1">
    <citation type="submission" date="2007-01" db="EMBL/GenBank/DDBJ databases">
        <title>Draft genome sequence of Collinsella aerofaciens (ATCC 25986).</title>
        <authorList>
            <person name="Sudarsanam P."/>
            <person name="Ley R."/>
            <person name="Guruge J."/>
            <person name="Turnbaugh P.J."/>
            <person name="Mahowald M."/>
            <person name="Liep D."/>
            <person name="Gordon J."/>
        </authorList>
    </citation>
    <scope>NUCLEOTIDE SEQUENCE [LARGE SCALE GENOMIC DNA]</scope>
    <source>
        <strain evidence="4">ATCC 25986</strain>
        <strain evidence="6">ATCC 25986 / DSM 3979 / JCM 10188 / KCTC 3647 / NCTC 11838 / VPI 1003</strain>
    </source>
</reference>
<evidence type="ECO:0000313" key="6">
    <source>
        <dbReference type="Proteomes" id="UP000002979"/>
    </source>
</evidence>
<dbReference type="Proteomes" id="UP000464211">
    <property type="component" value="Chromosome"/>
</dbReference>
<evidence type="ECO:0000313" key="7">
    <source>
        <dbReference type="Proteomes" id="UP000464211"/>
    </source>
</evidence>
<evidence type="ECO:0000313" key="5">
    <source>
        <dbReference type="EMBL" id="QIA34468.1"/>
    </source>
</evidence>
<dbReference type="EMBL" id="AAVN02000002">
    <property type="protein sequence ID" value="EBA40249.1"/>
    <property type="molecule type" value="Genomic_DNA"/>
</dbReference>
<dbReference type="InterPro" id="IPR006626">
    <property type="entry name" value="PbH1"/>
</dbReference>
<proteinExistence type="predicted"/>
<keyword evidence="2" id="KW-1133">Transmembrane helix</keyword>
<feature type="compositionally biased region" description="Polar residues" evidence="1">
    <location>
        <begin position="63"/>
        <end position="80"/>
    </location>
</feature>
<dbReference type="InterPro" id="IPR011050">
    <property type="entry name" value="Pectin_lyase_fold/virulence"/>
</dbReference>